<dbReference type="Proteomes" id="UP000282613">
    <property type="component" value="Unassembled WGS sequence"/>
</dbReference>
<reference evidence="4" key="1">
    <citation type="submission" date="2017-02" db="UniProtKB">
        <authorList>
            <consortium name="WormBaseParasite"/>
        </authorList>
    </citation>
    <scope>IDENTIFICATION</scope>
</reference>
<accession>A0A0R3WEV1</accession>
<protein>
    <submittedName>
        <fullName evidence="4">Exostosin domain-containing protein</fullName>
    </submittedName>
</protein>
<gene>
    <name evidence="2" type="ORF">TASK_LOCUS9366</name>
</gene>
<evidence type="ECO:0000313" key="3">
    <source>
        <dbReference type="Proteomes" id="UP000282613"/>
    </source>
</evidence>
<organism evidence="4">
    <name type="scientific">Taenia asiatica</name>
    <name type="common">Asian tapeworm</name>
    <dbReference type="NCBI Taxonomy" id="60517"/>
    <lineage>
        <taxon>Eukaryota</taxon>
        <taxon>Metazoa</taxon>
        <taxon>Spiralia</taxon>
        <taxon>Lophotrochozoa</taxon>
        <taxon>Platyhelminthes</taxon>
        <taxon>Cestoda</taxon>
        <taxon>Eucestoda</taxon>
        <taxon>Cyclophyllidea</taxon>
        <taxon>Taeniidae</taxon>
        <taxon>Taenia</taxon>
    </lineage>
</organism>
<dbReference type="AlphaFoldDB" id="A0A0R3WEV1"/>
<evidence type="ECO:0000313" key="4">
    <source>
        <dbReference type="WBParaSite" id="TASK_0000936501-mRNA-1"/>
    </source>
</evidence>
<name>A0A0R3WEV1_TAEAS</name>
<reference evidence="2 3" key="2">
    <citation type="submission" date="2018-11" db="EMBL/GenBank/DDBJ databases">
        <authorList>
            <consortium name="Pathogen Informatics"/>
        </authorList>
    </citation>
    <scope>NUCLEOTIDE SEQUENCE [LARGE SCALE GENOMIC DNA]</scope>
</reference>
<evidence type="ECO:0000256" key="1">
    <source>
        <dbReference type="SAM" id="MobiDB-lite"/>
    </source>
</evidence>
<keyword evidence="3" id="KW-1185">Reference proteome</keyword>
<feature type="region of interest" description="Disordered" evidence="1">
    <location>
        <begin position="573"/>
        <end position="614"/>
    </location>
</feature>
<sequence length="614" mass="68479">MNQSADLHNRGLPVNPLILLPSGWVYKSEWDSLYPTEETLLDLLDNQCFSAALHLAINHPSPPLSDSLRRPRAVSWFNLEVNPALKNDVVAVVIPIIGWKRTSILQLLETCDKNANVEGDWDNPCYVEMHHCIQGWRLTQLLNLRVVVALPWPDLIPHYGKQNLSKNEGAFMDLRIRENCSYIRIHFKVTVLPNMFEEATRELLLTLLILTLKGYGRGRILNAFGKSFPMRPTSIILTSSSSSSSFPSSSYFASSHSSILSKINNSPSYSASPISSKCIAIIDSKQKCFFPTCCTIHDCSANESYPRNSSHGALRLPIFKLDVPVRILWKSSLVPEIAPGGCRRIPGADNRVCPRDGISTEKRIWHEGDLPSETSAKNPLILHKQPPVRLIFFRYHRSGIEGIDFDSNMPTFLQSSDVVIIMDDCSDRRASLSKALRSRSPIRQKSTKRSRFSLQEEDFRYFKPTGIFISTCPVENFSFSALAMALRNQTLYGAAFTIPMDGSLSSDDLQSLYHMKNVLAVPPPSAAGFAPKLLRRQLAGLVLQAISEGLGLPFLGSPELAPPSDLKRASSLSMLKKPKSRGVPNLTAKFRSALRSGRSGRECRQERSQSVSVR</sequence>
<evidence type="ECO:0000313" key="2">
    <source>
        <dbReference type="EMBL" id="VDK43043.1"/>
    </source>
</evidence>
<dbReference type="WBParaSite" id="TASK_0000936501-mRNA-1">
    <property type="protein sequence ID" value="TASK_0000936501-mRNA-1"/>
    <property type="gene ID" value="TASK_0000936501"/>
</dbReference>
<proteinExistence type="predicted"/>
<dbReference type="EMBL" id="UYRS01019118">
    <property type="protein sequence ID" value="VDK43043.1"/>
    <property type="molecule type" value="Genomic_DNA"/>
</dbReference>
<dbReference type="OrthoDB" id="6266767at2759"/>